<dbReference type="EMBL" id="MCFN01000635">
    <property type="protein sequence ID" value="OXB56557.1"/>
    <property type="molecule type" value="Genomic_DNA"/>
</dbReference>
<dbReference type="SUPFAM" id="SSF46966">
    <property type="entry name" value="Spectrin repeat"/>
    <property type="match status" value="1"/>
</dbReference>
<dbReference type="Pfam" id="PF00435">
    <property type="entry name" value="Spectrin"/>
    <property type="match status" value="1"/>
</dbReference>
<dbReference type="Gene3D" id="1.20.58.60">
    <property type="match status" value="1"/>
</dbReference>
<evidence type="ECO:0000313" key="3">
    <source>
        <dbReference type="Proteomes" id="UP000198323"/>
    </source>
</evidence>
<dbReference type="InterPro" id="IPR002017">
    <property type="entry name" value="Spectrin_repeat"/>
</dbReference>
<evidence type="ECO:0000256" key="1">
    <source>
        <dbReference type="SAM" id="Coils"/>
    </source>
</evidence>
<reference evidence="2 3" key="1">
    <citation type="submission" date="2016-07" db="EMBL/GenBank/DDBJ databases">
        <title>Disparate Historic Effective Population Sizes Predicted by Modern Levels of Genome Diversity for the Scaled Quail (Callipepla squamata) and the Northern Bobwhite (Colinus virginianus): Inferences from First and Second Generation Draft Genome Assemblies for Sympatric New World Quail.</title>
        <authorList>
            <person name="Oldeschulte D.L."/>
            <person name="Halley Y.A."/>
            <person name="Bhattarai E.K."/>
            <person name="Brashear W.A."/>
            <person name="Hill J."/>
            <person name="Metz R.P."/>
            <person name="Johnson C.D."/>
            <person name="Rollins D."/>
            <person name="Peterson M.J."/>
            <person name="Bickhart D.M."/>
            <person name="Decker J.E."/>
            <person name="Seabury C.M."/>
        </authorList>
    </citation>
    <scope>NUCLEOTIDE SEQUENCE [LARGE SCALE GENOMIC DNA]</scope>
    <source>
        <strain evidence="2 3">Texas</strain>
        <tissue evidence="2">Leg muscle</tissue>
    </source>
</reference>
<proteinExistence type="predicted"/>
<sequence length="84" mass="9809">SVLIQALGYGKDVESVENLIRRHEEMEREINVIKSKIEVSSAKPLELESFRLSTRNPSINDKLTMKQQEMKNNWLRLQGQAKQR</sequence>
<keyword evidence="1" id="KW-0175">Coiled coil</keyword>
<evidence type="ECO:0000313" key="2">
    <source>
        <dbReference type="EMBL" id="OXB56557.1"/>
    </source>
</evidence>
<feature type="coiled-coil region" evidence="1">
    <location>
        <begin position="16"/>
        <end position="43"/>
    </location>
</feature>
<dbReference type="STRING" id="9009.A0A226MMP0"/>
<comment type="caution">
    <text evidence="2">The sequence shown here is derived from an EMBL/GenBank/DDBJ whole genome shotgun (WGS) entry which is preliminary data.</text>
</comment>
<organism evidence="2 3">
    <name type="scientific">Callipepla squamata</name>
    <name type="common">Scaled quail</name>
    <dbReference type="NCBI Taxonomy" id="9009"/>
    <lineage>
        <taxon>Eukaryota</taxon>
        <taxon>Metazoa</taxon>
        <taxon>Chordata</taxon>
        <taxon>Craniata</taxon>
        <taxon>Vertebrata</taxon>
        <taxon>Euteleostomi</taxon>
        <taxon>Archelosauria</taxon>
        <taxon>Archosauria</taxon>
        <taxon>Dinosauria</taxon>
        <taxon>Saurischia</taxon>
        <taxon>Theropoda</taxon>
        <taxon>Coelurosauria</taxon>
        <taxon>Aves</taxon>
        <taxon>Neognathae</taxon>
        <taxon>Galloanserae</taxon>
        <taxon>Galliformes</taxon>
        <taxon>Odontophoridae</taxon>
        <taxon>Callipepla</taxon>
    </lineage>
</organism>
<dbReference type="AlphaFoldDB" id="A0A226MMP0"/>
<keyword evidence="3" id="KW-1185">Reference proteome</keyword>
<gene>
    <name evidence="2" type="ORF">ASZ78_007267</name>
</gene>
<dbReference type="Proteomes" id="UP000198323">
    <property type="component" value="Unassembled WGS sequence"/>
</dbReference>
<protein>
    <submittedName>
        <fullName evidence="2">Uncharacterized protein</fullName>
    </submittedName>
</protein>
<name>A0A226MMP0_CALSU</name>
<accession>A0A226MMP0</accession>
<feature type="non-terminal residue" evidence="2">
    <location>
        <position position="1"/>
    </location>
</feature>